<dbReference type="AlphaFoldDB" id="A0A9P8RZC9"/>
<dbReference type="Proteomes" id="UP000018208">
    <property type="component" value="Unassembled WGS sequence"/>
</dbReference>
<reference evidence="1 2" key="1">
    <citation type="journal article" date="2014" name="PLoS Genet.">
        <title>The Genome of Spironucleus salmonicida Highlights a Fish Pathogen Adapted to Fluctuating Environments.</title>
        <authorList>
            <person name="Xu F."/>
            <person name="Jerlstrom-Hultqvist J."/>
            <person name="Einarsson E."/>
            <person name="Astvaldsson A."/>
            <person name="Svard S.G."/>
            <person name="Andersson J.O."/>
        </authorList>
    </citation>
    <scope>NUCLEOTIDE SEQUENCE [LARGE SCALE GENOMIC DNA]</scope>
    <source>
        <strain evidence="1 2">ATCC 50377</strain>
    </source>
</reference>
<dbReference type="EMBL" id="AUWU02000003">
    <property type="protein sequence ID" value="KAH0574700.1"/>
    <property type="molecule type" value="Genomic_DNA"/>
</dbReference>
<sequence length="541" mass="63039">MISIRDAFEKTANYFHIKNYGRSLEQFLQFNWIVVDQYFDFDQIDILKYLLYQSSKFIQHFIQYQQDDEEYLKFLYTQIQGVTADRFEEFLNGNINIGARFGYNIEFKKPFSPQEHNIDFNFTTILNLQSIFLTNPEKLFQTQEIFDDFFFAPTVSIVSLTLMNTHFEMHSIFHFLSNQPNIKYLVLRNLPLKKFVKPLKYLLKSITLLDLLDLSFTDLKTSDFTNFSHGIPAQHIILKGLDINTVCSLDLAPISSSILASFGEFQRTENRRFQLSELFVFLAKFASGRQLAELKELKTSGVVCCLDASLHCKIVEFDNSLSPILSILMRILVINNKIGFQKVDLKGKLRKLSNGDCTTVEMHQKRQYTEVTAERPMQVKMVRKSHSCAGSENVTKLQLFMQFENEALGKKFLRKPTVIEYHPVTVPKPPKVDSKCQIEVNERLSVQYPRKCYQKIEESELQKGRCNSSKSSKVSKSKKKKIKVDLDYELVSGFLNTIFDDDKLKTRLFYVGNIQKIHTICDTYRNDPDQKLIDLFQTMLE</sequence>
<evidence type="ECO:0000313" key="2">
    <source>
        <dbReference type="Proteomes" id="UP000018208"/>
    </source>
</evidence>
<evidence type="ECO:0000313" key="1">
    <source>
        <dbReference type="EMBL" id="KAH0574700.1"/>
    </source>
</evidence>
<keyword evidence="2" id="KW-1185">Reference proteome</keyword>
<gene>
    <name evidence="1" type="ORF">SS50377_22315</name>
</gene>
<organism evidence="1 2">
    <name type="scientific">Spironucleus salmonicida</name>
    <dbReference type="NCBI Taxonomy" id="348837"/>
    <lineage>
        <taxon>Eukaryota</taxon>
        <taxon>Metamonada</taxon>
        <taxon>Diplomonadida</taxon>
        <taxon>Hexamitidae</taxon>
        <taxon>Hexamitinae</taxon>
        <taxon>Spironucleus</taxon>
    </lineage>
</organism>
<name>A0A9P8RZC9_9EUKA</name>
<protein>
    <submittedName>
        <fullName evidence="1">Uncharacterized protein</fullName>
    </submittedName>
</protein>
<comment type="caution">
    <text evidence="1">The sequence shown here is derived from an EMBL/GenBank/DDBJ whole genome shotgun (WGS) entry which is preliminary data.</text>
</comment>
<proteinExistence type="predicted"/>
<dbReference type="RefSeq" id="XP_067765473.1">
    <property type="nucleotide sequence ID" value="XM_067906205.1"/>
</dbReference>
<dbReference type="KEGG" id="ssao:94296338"/>
<dbReference type="GeneID" id="94296338"/>
<accession>A0A9P8RZC9</accession>